<name>A0A5B7G5J1_PORTR</name>
<evidence type="ECO:0000313" key="1">
    <source>
        <dbReference type="EMBL" id="MPC51764.1"/>
    </source>
</evidence>
<accession>A0A5B7G5J1</accession>
<evidence type="ECO:0000313" key="2">
    <source>
        <dbReference type="Proteomes" id="UP000324222"/>
    </source>
</evidence>
<comment type="caution">
    <text evidence="1">The sequence shown here is derived from an EMBL/GenBank/DDBJ whole genome shotgun (WGS) entry which is preliminary data.</text>
</comment>
<gene>
    <name evidence="1" type="ORF">E2C01_045617</name>
</gene>
<reference evidence="1 2" key="1">
    <citation type="submission" date="2019-05" db="EMBL/GenBank/DDBJ databases">
        <title>Another draft genome of Portunus trituberculatus and its Hox gene families provides insights of decapod evolution.</title>
        <authorList>
            <person name="Jeong J.-H."/>
            <person name="Song I."/>
            <person name="Kim S."/>
            <person name="Choi T."/>
            <person name="Kim D."/>
            <person name="Ryu S."/>
            <person name="Kim W."/>
        </authorList>
    </citation>
    <scope>NUCLEOTIDE SEQUENCE [LARGE SCALE GENOMIC DNA]</scope>
    <source>
        <tissue evidence="1">Muscle</tissue>
    </source>
</reference>
<protein>
    <submittedName>
        <fullName evidence="1">Uncharacterized protein</fullName>
    </submittedName>
</protein>
<keyword evidence="2" id="KW-1185">Reference proteome</keyword>
<dbReference type="Proteomes" id="UP000324222">
    <property type="component" value="Unassembled WGS sequence"/>
</dbReference>
<proteinExistence type="predicted"/>
<organism evidence="1 2">
    <name type="scientific">Portunus trituberculatus</name>
    <name type="common">Swimming crab</name>
    <name type="synonym">Neptunus trituberculatus</name>
    <dbReference type="NCBI Taxonomy" id="210409"/>
    <lineage>
        <taxon>Eukaryota</taxon>
        <taxon>Metazoa</taxon>
        <taxon>Ecdysozoa</taxon>
        <taxon>Arthropoda</taxon>
        <taxon>Crustacea</taxon>
        <taxon>Multicrustacea</taxon>
        <taxon>Malacostraca</taxon>
        <taxon>Eumalacostraca</taxon>
        <taxon>Eucarida</taxon>
        <taxon>Decapoda</taxon>
        <taxon>Pleocyemata</taxon>
        <taxon>Brachyura</taxon>
        <taxon>Eubrachyura</taxon>
        <taxon>Portunoidea</taxon>
        <taxon>Portunidae</taxon>
        <taxon>Portuninae</taxon>
        <taxon>Portunus</taxon>
    </lineage>
</organism>
<dbReference type="EMBL" id="VSRR010010394">
    <property type="protein sequence ID" value="MPC51764.1"/>
    <property type="molecule type" value="Genomic_DNA"/>
</dbReference>
<sequence>MLIERKNTTTDSSLFFQVDVPGTGSCSSVGPYSVPTSMGGGRCGGGGHDAYSRLPCFFSTLAPPLPPPTHAAHSVSHS</sequence>
<dbReference type="AlphaFoldDB" id="A0A5B7G5J1"/>